<dbReference type="OrthoDB" id="65569at2759"/>
<evidence type="ECO:0000256" key="1">
    <source>
        <dbReference type="ARBA" id="ARBA00010838"/>
    </source>
</evidence>
<evidence type="ECO:0000313" key="3">
    <source>
        <dbReference type="EMBL" id="KAF5177813.1"/>
    </source>
</evidence>
<protein>
    <submittedName>
        <fullName evidence="3">Beta-glucosidase</fullName>
    </submittedName>
</protein>
<reference evidence="3 4" key="1">
    <citation type="submission" date="2020-06" db="EMBL/GenBank/DDBJ databases">
        <title>Transcriptomic and genomic resources for Thalictrum thalictroides and T. hernandezii: Facilitating candidate gene discovery in an emerging model plant lineage.</title>
        <authorList>
            <person name="Arias T."/>
            <person name="Riano-Pachon D.M."/>
            <person name="Di Stilio V.S."/>
        </authorList>
    </citation>
    <scope>NUCLEOTIDE SEQUENCE [LARGE SCALE GENOMIC DNA]</scope>
    <source>
        <strain evidence="4">cv. WT478/WT964</strain>
        <tissue evidence="3">Leaves</tissue>
    </source>
</reference>
<sequence length="289" mass="33879">MERARKDYTDFADFCFKTFGDRVKHWFTFNEPRNTAGLGYDTGFFPPTRCSYGNCTAGNSATEPYIVTHNILLSHANAVQIYRHKYQGTQKGRIGIILDFNWYEALTNSMADELASQRARDFYVGWYLHPITYGKYPATMQENVKNRLPKFTEQEVKMVKGSMDFLGINQYTAYYVRDDQKPPKVISYQNDWKAEIVCMDDAGNVTFPKALHDTLRINYYKGYLKNLKRAIHEGAKVTGYFAWSLLDNFEWRSGYTSRFGIIYVDFKDLTRYPKMSAYWFRTLLTRKKP</sequence>
<dbReference type="EMBL" id="JABWDY010040889">
    <property type="protein sequence ID" value="KAF5177813.1"/>
    <property type="molecule type" value="Genomic_DNA"/>
</dbReference>
<dbReference type="InterPro" id="IPR001360">
    <property type="entry name" value="Glyco_hydro_1"/>
</dbReference>
<comment type="caution">
    <text evidence="3">The sequence shown here is derived from an EMBL/GenBank/DDBJ whole genome shotgun (WGS) entry which is preliminary data.</text>
</comment>
<proteinExistence type="inferred from homology"/>
<evidence type="ECO:0000313" key="4">
    <source>
        <dbReference type="Proteomes" id="UP000554482"/>
    </source>
</evidence>
<comment type="similarity">
    <text evidence="1 2">Belongs to the glycosyl hydrolase 1 family.</text>
</comment>
<organism evidence="3 4">
    <name type="scientific">Thalictrum thalictroides</name>
    <name type="common">Rue-anemone</name>
    <name type="synonym">Anemone thalictroides</name>
    <dbReference type="NCBI Taxonomy" id="46969"/>
    <lineage>
        <taxon>Eukaryota</taxon>
        <taxon>Viridiplantae</taxon>
        <taxon>Streptophyta</taxon>
        <taxon>Embryophyta</taxon>
        <taxon>Tracheophyta</taxon>
        <taxon>Spermatophyta</taxon>
        <taxon>Magnoliopsida</taxon>
        <taxon>Ranunculales</taxon>
        <taxon>Ranunculaceae</taxon>
        <taxon>Thalictroideae</taxon>
        <taxon>Thalictrum</taxon>
    </lineage>
</organism>
<dbReference type="PANTHER" id="PTHR10353:SF28">
    <property type="entry name" value="BETA-GLUCOSIDASE 44"/>
    <property type="match status" value="1"/>
</dbReference>
<accession>A0A7J6UYS8</accession>
<evidence type="ECO:0000256" key="2">
    <source>
        <dbReference type="RuleBase" id="RU003690"/>
    </source>
</evidence>
<keyword evidence="4" id="KW-1185">Reference proteome</keyword>
<dbReference type="GO" id="GO:0008422">
    <property type="term" value="F:beta-glucosidase activity"/>
    <property type="evidence" value="ECO:0007669"/>
    <property type="project" value="TreeGrafter"/>
</dbReference>
<name>A0A7J6UYS8_THATH</name>
<dbReference type="GO" id="GO:0005975">
    <property type="term" value="P:carbohydrate metabolic process"/>
    <property type="evidence" value="ECO:0007669"/>
    <property type="project" value="InterPro"/>
</dbReference>
<dbReference type="Proteomes" id="UP000554482">
    <property type="component" value="Unassembled WGS sequence"/>
</dbReference>
<dbReference type="InterPro" id="IPR017853">
    <property type="entry name" value="GH"/>
</dbReference>
<dbReference type="PANTHER" id="PTHR10353">
    <property type="entry name" value="GLYCOSYL HYDROLASE"/>
    <property type="match status" value="1"/>
</dbReference>
<dbReference type="SUPFAM" id="SSF51445">
    <property type="entry name" value="(Trans)glycosidases"/>
    <property type="match status" value="1"/>
</dbReference>
<dbReference type="AlphaFoldDB" id="A0A7J6UYS8"/>
<dbReference type="PRINTS" id="PR00131">
    <property type="entry name" value="GLHYDRLASE1"/>
</dbReference>
<gene>
    <name evidence="3" type="ORF">FRX31_032600</name>
</gene>
<dbReference type="Pfam" id="PF00232">
    <property type="entry name" value="Glyco_hydro_1"/>
    <property type="match status" value="2"/>
</dbReference>
<dbReference type="Gene3D" id="3.20.20.80">
    <property type="entry name" value="Glycosidases"/>
    <property type="match status" value="2"/>
</dbReference>